<feature type="domain" description="TGFBR3/Endoglin-like N-terminal" evidence="13">
    <location>
        <begin position="40"/>
        <end position="106"/>
    </location>
</feature>
<name>A0AAV4DNE5_9GAST</name>
<dbReference type="PANTHER" id="PTHR14002">
    <property type="entry name" value="ENDOGLIN/TGF-BETA RECEPTOR TYPE III"/>
    <property type="match status" value="1"/>
</dbReference>
<keyword evidence="8" id="KW-1015">Disulfide bond</keyword>
<proteinExistence type="predicted"/>
<keyword evidence="6 11" id="KW-1133">Transmembrane helix</keyword>
<keyword evidence="3" id="KW-0597">Phosphoprotein</keyword>
<dbReference type="EMBL" id="BLXT01008064">
    <property type="protein sequence ID" value="GFO45555.1"/>
    <property type="molecule type" value="Genomic_DNA"/>
</dbReference>
<evidence type="ECO:0000256" key="3">
    <source>
        <dbReference type="ARBA" id="ARBA00022553"/>
    </source>
</evidence>
<accession>A0AAV4DNE5</accession>
<dbReference type="PANTHER" id="PTHR14002:SF45">
    <property type="entry name" value="ZP DOMAIN-CONTAINING PROTEIN"/>
    <property type="match status" value="1"/>
</dbReference>
<evidence type="ECO:0000256" key="4">
    <source>
        <dbReference type="ARBA" id="ARBA00022692"/>
    </source>
</evidence>
<evidence type="ECO:0000256" key="11">
    <source>
        <dbReference type="SAM" id="Phobius"/>
    </source>
</evidence>
<evidence type="ECO:0000256" key="1">
    <source>
        <dbReference type="ARBA" id="ARBA00004251"/>
    </source>
</evidence>
<feature type="domain" description="ZP-N" evidence="12">
    <location>
        <begin position="384"/>
        <end position="438"/>
    </location>
</feature>
<keyword evidence="2" id="KW-1003">Cell membrane</keyword>
<evidence type="ECO:0000256" key="5">
    <source>
        <dbReference type="ARBA" id="ARBA00022729"/>
    </source>
</evidence>
<feature type="transmembrane region" description="Helical" evidence="11">
    <location>
        <begin position="801"/>
        <end position="824"/>
    </location>
</feature>
<keyword evidence="4 11" id="KW-0812">Transmembrane</keyword>
<evidence type="ECO:0000259" key="13">
    <source>
        <dbReference type="Pfam" id="PF26060"/>
    </source>
</evidence>
<evidence type="ECO:0000256" key="2">
    <source>
        <dbReference type="ARBA" id="ARBA00022475"/>
    </source>
</evidence>
<dbReference type="Gene3D" id="2.60.40.3210">
    <property type="entry name" value="Zona pellucida, ZP-N domain"/>
    <property type="match status" value="1"/>
</dbReference>
<reference evidence="14 15" key="1">
    <citation type="journal article" date="2021" name="Elife">
        <title>Chloroplast acquisition without the gene transfer in kleptoplastic sea slugs, Plakobranchus ocellatus.</title>
        <authorList>
            <person name="Maeda T."/>
            <person name="Takahashi S."/>
            <person name="Yoshida T."/>
            <person name="Shimamura S."/>
            <person name="Takaki Y."/>
            <person name="Nagai Y."/>
            <person name="Toyoda A."/>
            <person name="Suzuki Y."/>
            <person name="Arimoto A."/>
            <person name="Ishii H."/>
            <person name="Satoh N."/>
            <person name="Nishiyama T."/>
            <person name="Hasebe M."/>
            <person name="Maruyama T."/>
            <person name="Minagawa J."/>
            <person name="Obokata J."/>
            <person name="Shigenobu S."/>
        </authorList>
    </citation>
    <scope>NUCLEOTIDE SEQUENCE [LARGE SCALE GENOMIC DNA]</scope>
</reference>
<keyword evidence="9" id="KW-0325">Glycoprotein</keyword>
<keyword evidence="14" id="KW-0675">Receptor</keyword>
<evidence type="ECO:0000313" key="15">
    <source>
        <dbReference type="Proteomes" id="UP000735302"/>
    </source>
</evidence>
<evidence type="ECO:0000313" key="14">
    <source>
        <dbReference type="EMBL" id="GFO45555.1"/>
    </source>
</evidence>
<sequence>MPPSLLITVVVAQISEESRIKFKRKNRRKCKGRKTRMPSGNDQKFTDVVSGSSKLYQWAETRFGAVTSYSTADGQAVQFYLGRDTSAGATCDVANLKPSQHTFTHQEVPVPIKGCQSQDNGKIFATRSFIIELLGRPEPSPGIEGLDVEIEAYDGPGHKTASDFATSSLSQSAVGGGPNSSPLLRELAFGDRGRQGTREVDFDLVIKTPEHLQWKLHSRRIPRKIGVVSNSPDVKTNGIKISEMGLREDDIPGSGQVLVEWANLYVSTTWLYVGVSNANTFRLRVPTNNLVFAEHVRGSNGNGKPIGPFGGNGRSNYGTGGKHDSSKSKGQGRGLNKEVTPRSGPWGDAEDSEHEAWGIADDRNGGGGHDGNHLTSTPVVSSKCENRTMEIKLLKSFIETHKLDKSKMFIGTPDCGMTSETKIAVVFKAPLTQCGINIGEPIGTKGVRHKASLVIQTPPGLGKQLLMEEMGSGYLASLGQAQKKPDTEIEGESDTDEIAERGSGLQDREPDGMYDDEDFPSVEESLLKEKKDRGPDSITFDVECIEPQKALQQTRKGIKPPKGTLATTPVLSQYEPYVSMMVSQFSFIERPVMQLPIRVSSQDSVHVHAKLKNKDATLLVDSCWFSRSDHPHNRSALPALFIKQGCDFGLDGVEWKDDPVDAPIGTNLVTSEFSIKGKTLHQLLSSNLVRPGSLPHWYLHCEYRDCQRIMREQVLWCPLMPEQRCKLYESQQKSASSSSSKWGPLTLGPFVIDADGSGYFKDGHRLFGQNQDKDTNNPEGQSGGQKATPQQLIIMEGLDPFLAVGIAFATFVLGIVLVAAIWCIHTRTGEQASSSASSSSSSSSSASSSLHSSPPLISACASSCCWCPTKTRSATHVNVGGSGDLTPNSSSPMTA</sequence>
<evidence type="ECO:0000256" key="9">
    <source>
        <dbReference type="ARBA" id="ARBA00023180"/>
    </source>
</evidence>
<dbReference type="Gene3D" id="2.60.40.4100">
    <property type="entry name" value="Zona pellucida, ZP-C domain"/>
    <property type="match status" value="1"/>
</dbReference>
<dbReference type="InterPro" id="IPR055356">
    <property type="entry name" value="ZP-N"/>
</dbReference>
<dbReference type="AlphaFoldDB" id="A0AAV4DNE5"/>
<dbReference type="InterPro" id="IPR042235">
    <property type="entry name" value="ZP-C_dom"/>
</dbReference>
<evidence type="ECO:0000256" key="8">
    <source>
        <dbReference type="ARBA" id="ARBA00023157"/>
    </source>
</evidence>
<keyword evidence="7 11" id="KW-0472">Membrane</keyword>
<keyword evidence="5" id="KW-0732">Signal</keyword>
<feature type="compositionally biased region" description="Basic and acidic residues" evidence="10">
    <location>
        <begin position="767"/>
        <end position="776"/>
    </location>
</feature>
<feature type="region of interest" description="Disordered" evidence="10">
    <location>
        <begin position="296"/>
        <end position="352"/>
    </location>
</feature>
<feature type="region of interest" description="Disordered" evidence="10">
    <location>
        <begin position="478"/>
        <end position="518"/>
    </location>
</feature>
<organism evidence="14 15">
    <name type="scientific">Plakobranchus ocellatus</name>
    <dbReference type="NCBI Taxonomy" id="259542"/>
    <lineage>
        <taxon>Eukaryota</taxon>
        <taxon>Metazoa</taxon>
        <taxon>Spiralia</taxon>
        <taxon>Lophotrochozoa</taxon>
        <taxon>Mollusca</taxon>
        <taxon>Gastropoda</taxon>
        <taxon>Heterobranchia</taxon>
        <taxon>Euthyneura</taxon>
        <taxon>Panpulmonata</taxon>
        <taxon>Sacoglossa</taxon>
        <taxon>Placobranchoidea</taxon>
        <taxon>Plakobranchidae</taxon>
        <taxon>Plakobranchus</taxon>
    </lineage>
</organism>
<evidence type="ECO:0000256" key="10">
    <source>
        <dbReference type="SAM" id="MobiDB-lite"/>
    </source>
</evidence>
<evidence type="ECO:0000256" key="7">
    <source>
        <dbReference type="ARBA" id="ARBA00023136"/>
    </source>
</evidence>
<evidence type="ECO:0000259" key="12">
    <source>
        <dbReference type="Pfam" id="PF23344"/>
    </source>
</evidence>
<dbReference type="Proteomes" id="UP000735302">
    <property type="component" value="Unassembled WGS sequence"/>
</dbReference>
<feature type="compositionally biased region" description="Polar residues" evidence="10">
    <location>
        <begin position="777"/>
        <end position="788"/>
    </location>
</feature>
<feature type="compositionally biased region" description="Acidic residues" evidence="10">
    <location>
        <begin position="488"/>
        <end position="497"/>
    </location>
</feature>
<comment type="subcellular location">
    <subcellularLocation>
        <location evidence="1">Cell membrane</location>
        <topology evidence="1">Single-pass type I membrane protein</topology>
    </subcellularLocation>
</comment>
<dbReference type="Pfam" id="PF23344">
    <property type="entry name" value="ZP-N"/>
    <property type="match status" value="1"/>
</dbReference>
<gene>
    <name evidence="14" type="ORF">PoB_007206000</name>
</gene>
<comment type="caution">
    <text evidence="14">The sequence shown here is derived from an EMBL/GenBank/DDBJ whole genome shotgun (WGS) entry which is preliminary data.</text>
</comment>
<feature type="region of interest" description="Disordered" evidence="10">
    <location>
        <begin position="767"/>
        <end position="788"/>
    </location>
</feature>
<dbReference type="InterPro" id="IPR058899">
    <property type="entry name" value="TGFBR3/Endoglin-like_N"/>
</dbReference>
<protein>
    <submittedName>
        <fullName evidence="14">Transforming growth factor beta receptor type 3</fullName>
    </submittedName>
</protein>
<keyword evidence="15" id="KW-1185">Reference proteome</keyword>
<evidence type="ECO:0000256" key="6">
    <source>
        <dbReference type="ARBA" id="ARBA00022989"/>
    </source>
</evidence>
<dbReference type="Pfam" id="PF26060">
    <property type="entry name" value="TGFBR3_N"/>
    <property type="match status" value="1"/>
</dbReference>